<dbReference type="PANTHER" id="PTHR24421:SF58">
    <property type="entry name" value="SIGNAL TRANSDUCTION HISTIDINE-PROTEIN KINASE_PHOSPHATASE UHPB"/>
    <property type="match status" value="1"/>
</dbReference>
<dbReference type="InterPro" id="IPR050482">
    <property type="entry name" value="Sensor_HK_TwoCompSys"/>
</dbReference>
<evidence type="ECO:0000259" key="5">
    <source>
        <dbReference type="SMART" id="SM00387"/>
    </source>
</evidence>
<keyword evidence="3" id="KW-0902">Two-component regulatory system</keyword>
<accession>A0A1H9A1V3</accession>
<evidence type="ECO:0000256" key="2">
    <source>
        <dbReference type="ARBA" id="ARBA00022777"/>
    </source>
</evidence>
<keyword evidence="1" id="KW-0808">Transferase</keyword>
<keyword evidence="4" id="KW-0812">Transmembrane</keyword>
<dbReference type="Proteomes" id="UP000198504">
    <property type="component" value="Unassembled WGS sequence"/>
</dbReference>
<dbReference type="InterPro" id="IPR003594">
    <property type="entry name" value="HATPase_dom"/>
</dbReference>
<dbReference type="CDD" id="cd16917">
    <property type="entry name" value="HATPase_UhpB-NarQ-NarX-like"/>
    <property type="match status" value="1"/>
</dbReference>
<dbReference type="Gene3D" id="1.20.5.1930">
    <property type="match status" value="1"/>
</dbReference>
<dbReference type="EMBL" id="FOFA01000001">
    <property type="protein sequence ID" value="SEP70595.1"/>
    <property type="molecule type" value="Genomic_DNA"/>
</dbReference>
<dbReference type="InterPro" id="IPR036890">
    <property type="entry name" value="HATPase_C_sf"/>
</dbReference>
<dbReference type="OrthoDB" id="144293at2"/>
<proteinExistence type="predicted"/>
<feature type="transmembrane region" description="Helical" evidence="4">
    <location>
        <begin position="87"/>
        <end position="109"/>
    </location>
</feature>
<evidence type="ECO:0000313" key="6">
    <source>
        <dbReference type="EMBL" id="SEP70595.1"/>
    </source>
</evidence>
<feature type="domain" description="Histidine kinase/HSP90-like ATPase" evidence="5">
    <location>
        <begin position="316"/>
        <end position="415"/>
    </location>
</feature>
<dbReference type="AlphaFoldDB" id="A0A1H9A1V3"/>
<name>A0A1H9A1V3_9ACTN</name>
<dbReference type="PANTHER" id="PTHR24421">
    <property type="entry name" value="NITRATE/NITRITE SENSOR PROTEIN NARX-RELATED"/>
    <property type="match status" value="1"/>
</dbReference>
<evidence type="ECO:0000313" key="7">
    <source>
        <dbReference type="Proteomes" id="UP000198504"/>
    </source>
</evidence>
<keyword evidence="7" id="KW-1185">Reference proteome</keyword>
<feature type="transmembrane region" description="Helical" evidence="4">
    <location>
        <begin position="65"/>
        <end position="81"/>
    </location>
</feature>
<dbReference type="GO" id="GO:0000155">
    <property type="term" value="F:phosphorelay sensor kinase activity"/>
    <property type="evidence" value="ECO:0007669"/>
    <property type="project" value="InterPro"/>
</dbReference>
<keyword evidence="2 6" id="KW-0418">Kinase</keyword>
<keyword evidence="4" id="KW-0472">Membrane</keyword>
<dbReference type="Pfam" id="PF07730">
    <property type="entry name" value="HisKA_3"/>
    <property type="match status" value="1"/>
</dbReference>
<sequence length="418" mass="43572">MTTLELAPGPKDLRRWQLRPATGPAQLPLSDPGYVLLLRAVAGARLAGLVLAAPAVLVSPATSPVTAVSLVLLGLVSLALSRSPRLIRWLIAHPLLALLDTLCSIVLLVGLPVGQPATLTVVCTALLAGLVYPAPILLVVLGPLLVACLGAPSGRMGDALHTWQGVLAMLSGLPVLVVGVSVVGSVVRRSTLALVRARHEVAEAVAAVGAADERARLARDMHDSVGKSIHGISLAAKALRRVVERDPATARVLAGSLAAAADQAAREARTLLLTLREGQTDRPAVDVVTEALSEWQESTGITARLDDVEVVDADPRVTAELATALGEILHNVEKHAQASEVAVGLTARGPLIVLRVSDDGRGVDPAQLRARERAGHFGLRGLRERAEALGGTAEIVPAPAPRRGTTVTWTARRQPLEA</sequence>
<dbReference type="Pfam" id="PF02518">
    <property type="entry name" value="HATPase_c"/>
    <property type="match status" value="1"/>
</dbReference>
<evidence type="ECO:0000256" key="1">
    <source>
        <dbReference type="ARBA" id="ARBA00022679"/>
    </source>
</evidence>
<gene>
    <name evidence="6" type="ORF">SAMN05421756_101443</name>
</gene>
<evidence type="ECO:0000256" key="3">
    <source>
        <dbReference type="ARBA" id="ARBA00023012"/>
    </source>
</evidence>
<dbReference type="GO" id="GO:0016020">
    <property type="term" value="C:membrane"/>
    <property type="evidence" value="ECO:0007669"/>
    <property type="project" value="InterPro"/>
</dbReference>
<dbReference type="Gene3D" id="3.30.565.10">
    <property type="entry name" value="Histidine kinase-like ATPase, C-terminal domain"/>
    <property type="match status" value="1"/>
</dbReference>
<feature type="transmembrane region" description="Helical" evidence="4">
    <location>
        <begin position="166"/>
        <end position="187"/>
    </location>
</feature>
<dbReference type="STRING" id="1036181.SAMN05421756_101443"/>
<dbReference type="SUPFAM" id="SSF55874">
    <property type="entry name" value="ATPase domain of HSP90 chaperone/DNA topoisomerase II/histidine kinase"/>
    <property type="match status" value="1"/>
</dbReference>
<reference evidence="7" key="1">
    <citation type="submission" date="2016-10" db="EMBL/GenBank/DDBJ databases">
        <authorList>
            <person name="Varghese N."/>
            <person name="Submissions S."/>
        </authorList>
    </citation>
    <scope>NUCLEOTIDE SEQUENCE [LARGE SCALE GENOMIC DNA]</scope>
    <source>
        <strain evidence="7">CGMCC 4.6856</strain>
    </source>
</reference>
<organism evidence="6 7">
    <name type="scientific">Microlunatus flavus</name>
    <dbReference type="NCBI Taxonomy" id="1036181"/>
    <lineage>
        <taxon>Bacteria</taxon>
        <taxon>Bacillati</taxon>
        <taxon>Actinomycetota</taxon>
        <taxon>Actinomycetes</taxon>
        <taxon>Propionibacteriales</taxon>
        <taxon>Propionibacteriaceae</taxon>
        <taxon>Microlunatus</taxon>
    </lineage>
</organism>
<dbReference type="GO" id="GO:0046983">
    <property type="term" value="F:protein dimerization activity"/>
    <property type="evidence" value="ECO:0007669"/>
    <property type="project" value="InterPro"/>
</dbReference>
<keyword evidence="4" id="KW-1133">Transmembrane helix</keyword>
<feature type="transmembrane region" description="Helical" evidence="4">
    <location>
        <begin position="121"/>
        <end position="146"/>
    </location>
</feature>
<dbReference type="InterPro" id="IPR011712">
    <property type="entry name" value="Sig_transdc_His_kin_sub3_dim/P"/>
</dbReference>
<evidence type="ECO:0000256" key="4">
    <source>
        <dbReference type="SAM" id="Phobius"/>
    </source>
</evidence>
<dbReference type="SMART" id="SM00387">
    <property type="entry name" value="HATPase_c"/>
    <property type="match status" value="1"/>
</dbReference>
<protein>
    <submittedName>
        <fullName evidence="6">Histidine kinase-, DNA gyrase B-, and HSP90-like ATPase</fullName>
    </submittedName>
</protein>
<dbReference type="RefSeq" id="WP_091177468.1">
    <property type="nucleotide sequence ID" value="NZ_FOFA01000001.1"/>
</dbReference>